<protein>
    <submittedName>
        <fullName evidence="5">Inosine-guanosine kinase</fullName>
        <ecNumber evidence="5">2.7.1.73</ecNumber>
    </submittedName>
</protein>
<feature type="domain" description="Carbohydrate kinase PfkB" evidence="4">
    <location>
        <begin position="3"/>
        <end position="276"/>
    </location>
</feature>
<organism evidence="5">
    <name type="scientific">hydrocarbon metagenome</name>
    <dbReference type="NCBI Taxonomy" id="938273"/>
    <lineage>
        <taxon>unclassified sequences</taxon>
        <taxon>metagenomes</taxon>
        <taxon>ecological metagenomes</taxon>
    </lineage>
</organism>
<evidence type="ECO:0000256" key="2">
    <source>
        <dbReference type="ARBA" id="ARBA00022679"/>
    </source>
</evidence>
<accession>A0A0W8FG48</accession>
<dbReference type="InterPro" id="IPR002173">
    <property type="entry name" value="Carboh/pur_kinase_PfkB_CS"/>
</dbReference>
<evidence type="ECO:0000256" key="3">
    <source>
        <dbReference type="ARBA" id="ARBA00022777"/>
    </source>
</evidence>
<evidence type="ECO:0000256" key="1">
    <source>
        <dbReference type="ARBA" id="ARBA00010688"/>
    </source>
</evidence>
<dbReference type="Pfam" id="PF00294">
    <property type="entry name" value="PfkB"/>
    <property type="match status" value="1"/>
</dbReference>
<dbReference type="EC" id="2.7.1.73" evidence="5"/>
<evidence type="ECO:0000259" key="4">
    <source>
        <dbReference type="Pfam" id="PF00294"/>
    </source>
</evidence>
<keyword evidence="3 5" id="KW-0418">Kinase</keyword>
<reference evidence="5" key="1">
    <citation type="journal article" date="2015" name="Proc. Natl. Acad. Sci. U.S.A.">
        <title>Networks of energetic and metabolic interactions define dynamics in microbial communities.</title>
        <authorList>
            <person name="Embree M."/>
            <person name="Liu J.K."/>
            <person name="Al-Bassam M.M."/>
            <person name="Zengler K."/>
        </authorList>
    </citation>
    <scope>NUCLEOTIDE SEQUENCE</scope>
</reference>
<dbReference type="SUPFAM" id="SSF53613">
    <property type="entry name" value="Ribokinase-like"/>
    <property type="match status" value="1"/>
</dbReference>
<dbReference type="CDD" id="cd01942">
    <property type="entry name" value="ribokinase_group_A"/>
    <property type="match status" value="1"/>
</dbReference>
<comment type="similarity">
    <text evidence="1">Belongs to the carbohydrate kinase PfkB family.</text>
</comment>
<dbReference type="PANTHER" id="PTHR10584:SF166">
    <property type="entry name" value="RIBOKINASE"/>
    <property type="match status" value="1"/>
</dbReference>
<dbReference type="PROSITE" id="PS00583">
    <property type="entry name" value="PFKB_KINASES_1"/>
    <property type="match status" value="1"/>
</dbReference>
<dbReference type="Gene3D" id="3.40.1190.20">
    <property type="match status" value="1"/>
</dbReference>
<dbReference type="InterPro" id="IPR011611">
    <property type="entry name" value="PfkB_dom"/>
</dbReference>
<dbReference type="PRINTS" id="PR00990">
    <property type="entry name" value="RIBOKINASE"/>
</dbReference>
<dbReference type="InterPro" id="IPR029056">
    <property type="entry name" value="Ribokinase-like"/>
</dbReference>
<dbReference type="GO" id="GO:0006796">
    <property type="term" value="P:phosphate-containing compound metabolic process"/>
    <property type="evidence" value="ECO:0007669"/>
    <property type="project" value="UniProtKB-ARBA"/>
</dbReference>
<name>A0A0W8FG48_9ZZZZ</name>
<dbReference type="EMBL" id="LNQE01001253">
    <property type="protein sequence ID" value="KUG19834.1"/>
    <property type="molecule type" value="Genomic_DNA"/>
</dbReference>
<dbReference type="GO" id="GO:0016301">
    <property type="term" value="F:kinase activity"/>
    <property type="evidence" value="ECO:0007669"/>
    <property type="project" value="UniProtKB-KW"/>
</dbReference>
<sequence length="289" mass="31925">MIHIVGHMATDHIFRVSHLPERNTSIEILDHQIFYGGGAANIAVGIAALGGEATLVTGVGGDFDGSGYDQWLALHRVGRFFYVEKESSTPRACMFTDEAEDQITFFEWGASRAFAKADPPSFDRVHMATADPSYNVLAAERARFSSFDPGQDIHKYSAEQFERLLDSIDILFANRYEAEFMGRALGHTEAELAARVPVAVFTRGGEGSRLYEDTRVTDIPAVPVKLLDPTGAGDAYRAGFLTAYQKGRPLPDCCRVGTICASFVIEQPGCQTNLPSWEQMEERYLTYFS</sequence>
<evidence type="ECO:0000313" key="5">
    <source>
        <dbReference type="EMBL" id="KUG19834.1"/>
    </source>
</evidence>
<dbReference type="PANTHER" id="PTHR10584">
    <property type="entry name" value="SUGAR KINASE"/>
    <property type="match status" value="1"/>
</dbReference>
<dbReference type="InterPro" id="IPR002139">
    <property type="entry name" value="Ribo/fructo_kinase"/>
</dbReference>
<comment type="caution">
    <text evidence="5">The sequence shown here is derived from an EMBL/GenBank/DDBJ whole genome shotgun (WGS) entry which is preliminary data.</text>
</comment>
<gene>
    <name evidence="5" type="ORF">ASZ90_010447</name>
</gene>
<proteinExistence type="inferred from homology"/>
<keyword evidence="2 5" id="KW-0808">Transferase</keyword>
<dbReference type="PROSITE" id="PS00584">
    <property type="entry name" value="PFKB_KINASES_2"/>
    <property type="match status" value="1"/>
</dbReference>
<dbReference type="AlphaFoldDB" id="A0A0W8FG48"/>